<keyword evidence="1 2" id="KW-0238">DNA-binding</keyword>
<dbReference type="eggNOG" id="COG1309">
    <property type="taxonomic scope" value="Bacteria"/>
</dbReference>
<dbReference type="InterPro" id="IPR009057">
    <property type="entry name" value="Homeodomain-like_sf"/>
</dbReference>
<comment type="caution">
    <text evidence="4">The sequence shown here is derived from an EMBL/GenBank/DDBJ whole genome shotgun (WGS) entry which is preliminary data.</text>
</comment>
<dbReference type="InterPro" id="IPR023772">
    <property type="entry name" value="DNA-bd_HTH_TetR-type_CS"/>
</dbReference>
<dbReference type="Proteomes" id="UP000004915">
    <property type="component" value="Unassembled WGS sequence"/>
</dbReference>
<dbReference type="PRINTS" id="PR00455">
    <property type="entry name" value="HTHTETR"/>
</dbReference>
<evidence type="ECO:0000256" key="2">
    <source>
        <dbReference type="PROSITE-ProRule" id="PRU00335"/>
    </source>
</evidence>
<dbReference type="InterPro" id="IPR050109">
    <property type="entry name" value="HTH-type_TetR-like_transc_reg"/>
</dbReference>
<accession>G7CD16</accession>
<dbReference type="Pfam" id="PF00440">
    <property type="entry name" value="TetR_N"/>
    <property type="match status" value="1"/>
</dbReference>
<dbReference type="PANTHER" id="PTHR30055:SF226">
    <property type="entry name" value="HTH-TYPE TRANSCRIPTIONAL REGULATOR PKSA"/>
    <property type="match status" value="1"/>
</dbReference>
<evidence type="ECO:0000313" key="4">
    <source>
        <dbReference type="EMBL" id="EHI14176.1"/>
    </source>
</evidence>
<evidence type="ECO:0000259" key="3">
    <source>
        <dbReference type="PROSITE" id="PS50977"/>
    </source>
</evidence>
<evidence type="ECO:0000313" key="5">
    <source>
        <dbReference type="Proteomes" id="UP000004915"/>
    </source>
</evidence>
<dbReference type="PATRIC" id="fig|1078020.3.peg.858"/>
<dbReference type="PANTHER" id="PTHR30055">
    <property type="entry name" value="HTH-TYPE TRANSCRIPTIONAL REGULATOR RUTR"/>
    <property type="match status" value="1"/>
</dbReference>
<feature type="DNA-binding region" description="H-T-H motif" evidence="2">
    <location>
        <begin position="27"/>
        <end position="46"/>
    </location>
</feature>
<dbReference type="AlphaFoldDB" id="G7CD16"/>
<dbReference type="PROSITE" id="PS01081">
    <property type="entry name" value="HTH_TETR_1"/>
    <property type="match status" value="1"/>
</dbReference>
<dbReference type="InterPro" id="IPR001647">
    <property type="entry name" value="HTH_TetR"/>
</dbReference>
<evidence type="ECO:0000256" key="1">
    <source>
        <dbReference type="ARBA" id="ARBA00023125"/>
    </source>
</evidence>
<keyword evidence="5" id="KW-1185">Reference proteome</keyword>
<dbReference type="GO" id="GO:0003700">
    <property type="term" value="F:DNA-binding transcription factor activity"/>
    <property type="evidence" value="ECO:0007669"/>
    <property type="project" value="TreeGrafter"/>
</dbReference>
<proteinExistence type="predicted"/>
<dbReference type="EMBL" id="AGVE01000021">
    <property type="protein sequence ID" value="EHI14176.1"/>
    <property type="molecule type" value="Genomic_DNA"/>
</dbReference>
<gene>
    <name evidence="4" type="ORF">KEK_04322</name>
</gene>
<dbReference type="Gene3D" id="1.10.357.10">
    <property type="entry name" value="Tetracycline Repressor, domain 2"/>
    <property type="match status" value="1"/>
</dbReference>
<name>G7CD16_MYCT3</name>
<protein>
    <submittedName>
        <fullName evidence="4">Transcriptional regulator TetR</fullName>
    </submittedName>
</protein>
<sequence length="190" mass="20954">MPKAEREAAVLMRAVELFKAYGYRATSIAAVAKAAGLAPAAVHWYFPTKDDLFAAVLRHMIGETQRRIESDPDVAGDPYLELTTFLDLLAPYRSLHREAYERMDDSAALHAVYTETHDWLQERLMAVVSPELPADVDPAHVVDVANFFFEGLLVSVRRVDKPAAHYIDLVTSAVVGAAAARPRSGQQHPA</sequence>
<reference evidence="4 5" key="1">
    <citation type="submission" date="2011-11" db="EMBL/GenBank/DDBJ databases">
        <authorList>
            <consortium name="Tuberculosis Structural Genomics Consortium"/>
            <person name="Ioerger T.R."/>
        </authorList>
    </citation>
    <scope>NUCLEOTIDE SEQUENCE [LARGE SCALE GENOMIC DNA]</scope>
    <source>
        <strain evidence="5">ATCC 19527 / DSM 44167 / CIP 105390 / JCM 6362 / NCTC 10409 / 316</strain>
    </source>
</reference>
<feature type="domain" description="HTH tetR-type" evidence="3">
    <location>
        <begin position="4"/>
        <end position="64"/>
    </location>
</feature>
<dbReference type="PROSITE" id="PS50977">
    <property type="entry name" value="HTH_TETR_2"/>
    <property type="match status" value="1"/>
</dbReference>
<dbReference type="SUPFAM" id="SSF46689">
    <property type="entry name" value="Homeodomain-like"/>
    <property type="match status" value="1"/>
</dbReference>
<organism evidence="4 5">
    <name type="scientific">Mycolicibacterium thermoresistibile (strain ATCC 19527 / DSM 44167 / CIP 105390 / JCM 6362 / NCTC 10409 / 316)</name>
    <name type="common">Mycobacterium thermoresistibile</name>
    <dbReference type="NCBI Taxonomy" id="1078020"/>
    <lineage>
        <taxon>Bacteria</taxon>
        <taxon>Bacillati</taxon>
        <taxon>Actinomycetota</taxon>
        <taxon>Actinomycetes</taxon>
        <taxon>Mycobacteriales</taxon>
        <taxon>Mycobacteriaceae</taxon>
        <taxon>Mycolicibacterium</taxon>
    </lineage>
</organism>
<dbReference type="GO" id="GO:0000976">
    <property type="term" value="F:transcription cis-regulatory region binding"/>
    <property type="evidence" value="ECO:0007669"/>
    <property type="project" value="TreeGrafter"/>
</dbReference>